<dbReference type="Pfam" id="PF01066">
    <property type="entry name" value="CDP-OH_P_transf"/>
    <property type="match status" value="1"/>
</dbReference>
<evidence type="ECO:0000256" key="2">
    <source>
        <dbReference type="RuleBase" id="RU003750"/>
    </source>
</evidence>
<evidence type="ECO:0000256" key="3">
    <source>
        <dbReference type="SAM" id="Phobius"/>
    </source>
</evidence>
<keyword evidence="3" id="KW-0472">Membrane</keyword>
<evidence type="ECO:0000256" key="1">
    <source>
        <dbReference type="ARBA" id="ARBA00022679"/>
    </source>
</evidence>
<protein>
    <submittedName>
        <fullName evidence="4">CDP-alcohol phosphatidyltransferase family protein</fullName>
    </submittedName>
</protein>
<dbReference type="InterPro" id="IPR043130">
    <property type="entry name" value="CDP-OH_PTrfase_TM_dom"/>
</dbReference>
<dbReference type="InterPro" id="IPR000462">
    <property type="entry name" value="CDP-OH_P_trans"/>
</dbReference>
<dbReference type="GO" id="GO:0016020">
    <property type="term" value="C:membrane"/>
    <property type="evidence" value="ECO:0007669"/>
    <property type="project" value="InterPro"/>
</dbReference>
<dbReference type="Gene3D" id="1.20.120.1760">
    <property type="match status" value="1"/>
</dbReference>
<feature type="transmembrane region" description="Helical" evidence="3">
    <location>
        <begin position="55"/>
        <end position="73"/>
    </location>
</feature>
<keyword evidence="3" id="KW-0812">Transmembrane</keyword>
<name>A0A7C5LAE9_CALS0</name>
<sequence length="201" mass="21390">MVVSRRGRSFFEKVVTPVVSVFARAGFTPNMLTFLGLVATAASLFFYMLAKANSIYFLFAALLLAVGSLLDGLDGPLARHTGRQSNAGAFLDSFIDRVSDTLIVVGFMLTGFVDGFLAVAMLASSMLVSYARARGESLNVSLREVGFGERAVRLLAAIAGTLLAIMHPLALQASAIFITVVSTVTAVQRVWATMSILSGRT</sequence>
<keyword evidence="1 2" id="KW-0808">Transferase</keyword>
<accession>A0A7C5LAE9</accession>
<keyword evidence="3" id="KW-1133">Transmembrane helix</keyword>
<dbReference type="AlphaFoldDB" id="A0A7C5LAE9"/>
<feature type="transmembrane region" description="Helical" evidence="3">
    <location>
        <begin position="151"/>
        <end position="170"/>
    </location>
</feature>
<reference evidence="4" key="1">
    <citation type="journal article" date="2020" name="mSystems">
        <title>Genome- and Community-Level Interaction Insights into Carbon Utilization and Element Cycling Functions of Hydrothermarchaeota in Hydrothermal Sediment.</title>
        <authorList>
            <person name="Zhou Z."/>
            <person name="Liu Y."/>
            <person name="Xu W."/>
            <person name="Pan J."/>
            <person name="Luo Z.H."/>
            <person name="Li M."/>
        </authorList>
    </citation>
    <scope>NUCLEOTIDE SEQUENCE [LARGE SCALE GENOMIC DNA]</scope>
    <source>
        <strain evidence="4">SpSt-1056</strain>
    </source>
</reference>
<dbReference type="PROSITE" id="PS00379">
    <property type="entry name" value="CDP_ALCOHOL_P_TRANSF"/>
    <property type="match status" value="1"/>
</dbReference>
<organism evidence="4">
    <name type="scientific">Caldiarchaeum subterraneum</name>
    <dbReference type="NCBI Taxonomy" id="311458"/>
    <lineage>
        <taxon>Archaea</taxon>
        <taxon>Nitrososphaerota</taxon>
        <taxon>Candidatus Caldarchaeales</taxon>
        <taxon>Candidatus Caldarchaeaceae</taxon>
        <taxon>Candidatus Caldarchaeum</taxon>
    </lineage>
</organism>
<comment type="caution">
    <text evidence="4">The sequence shown here is derived from an EMBL/GenBank/DDBJ whole genome shotgun (WGS) entry which is preliminary data.</text>
</comment>
<proteinExistence type="inferred from homology"/>
<comment type="similarity">
    <text evidence="2">Belongs to the CDP-alcohol phosphatidyltransferase class-I family.</text>
</comment>
<evidence type="ECO:0000313" key="4">
    <source>
        <dbReference type="EMBL" id="HHK68858.1"/>
    </source>
</evidence>
<dbReference type="EMBL" id="DRWN01000058">
    <property type="protein sequence ID" value="HHK68858.1"/>
    <property type="molecule type" value="Genomic_DNA"/>
</dbReference>
<dbReference type="GO" id="GO:0016780">
    <property type="term" value="F:phosphotransferase activity, for other substituted phosphate groups"/>
    <property type="evidence" value="ECO:0007669"/>
    <property type="project" value="InterPro"/>
</dbReference>
<gene>
    <name evidence="4" type="ORF">ENM11_06885</name>
</gene>
<feature type="transmembrane region" description="Helical" evidence="3">
    <location>
        <begin position="176"/>
        <end position="197"/>
    </location>
</feature>
<feature type="transmembrane region" description="Helical" evidence="3">
    <location>
        <begin position="31"/>
        <end position="50"/>
    </location>
</feature>
<dbReference type="GO" id="GO:0008654">
    <property type="term" value="P:phospholipid biosynthetic process"/>
    <property type="evidence" value="ECO:0007669"/>
    <property type="project" value="InterPro"/>
</dbReference>
<dbReference type="InterPro" id="IPR048254">
    <property type="entry name" value="CDP_ALCOHOL_P_TRANSF_CS"/>
</dbReference>
<feature type="transmembrane region" description="Helical" evidence="3">
    <location>
        <begin position="102"/>
        <end position="130"/>
    </location>
</feature>